<dbReference type="SMART" id="SM00481">
    <property type="entry name" value="POLIIIAc"/>
    <property type="match status" value="1"/>
</dbReference>
<dbReference type="Proteomes" id="UP000294902">
    <property type="component" value="Unassembled WGS sequence"/>
</dbReference>
<proteinExistence type="predicted"/>
<dbReference type="SUPFAM" id="SSF89550">
    <property type="entry name" value="PHP domain-like"/>
    <property type="match status" value="1"/>
</dbReference>
<accession>A0A4R3MK78</accession>
<evidence type="ECO:0000313" key="2">
    <source>
        <dbReference type="EMBL" id="TCT13806.1"/>
    </source>
</evidence>
<protein>
    <recommendedName>
        <fullName evidence="1">Polymerase/histidinol phosphatase N-terminal domain-containing protein</fullName>
    </recommendedName>
</protein>
<evidence type="ECO:0000259" key="1">
    <source>
        <dbReference type="SMART" id="SM00481"/>
    </source>
</evidence>
<organism evidence="2 3">
    <name type="scientific">Natranaerovirga pectinivora</name>
    <dbReference type="NCBI Taxonomy" id="682400"/>
    <lineage>
        <taxon>Bacteria</taxon>
        <taxon>Bacillati</taxon>
        <taxon>Bacillota</taxon>
        <taxon>Clostridia</taxon>
        <taxon>Lachnospirales</taxon>
        <taxon>Natranaerovirgaceae</taxon>
        <taxon>Natranaerovirga</taxon>
    </lineage>
</organism>
<keyword evidence="3" id="KW-1185">Reference proteome</keyword>
<dbReference type="EMBL" id="SMAL01000008">
    <property type="protein sequence ID" value="TCT13806.1"/>
    <property type="molecule type" value="Genomic_DNA"/>
</dbReference>
<dbReference type="Gene3D" id="3.20.20.140">
    <property type="entry name" value="Metal-dependent hydrolases"/>
    <property type="match status" value="1"/>
</dbReference>
<comment type="caution">
    <text evidence="2">The sequence shown here is derived from an EMBL/GenBank/DDBJ whole genome shotgun (WGS) entry which is preliminary data.</text>
</comment>
<dbReference type="GO" id="GO:0004534">
    <property type="term" value="F:5'-3' RNA exonuclease activity"/>
    <property type="evidence" value="ECO:0007669"/>
    <property type="project" value="TreeGrafter"/>
</dbReference>
<dbReference type="OrthoDB" id="9791620at2"/>
<dbReference type="InterPro" id="IPR004013">
    <property type="entry name" value="PHP_dom"/>
</dbReference>
<dbReference type="InterPro" id="IPR003141">
    <property type="entry name" value="Pol/His_phosphatase_N"/>
</dbReference>
<dbReference type="GO" id="GO:0035312">
    <property type="term" value="F:5'-3' DNA exonuclease activity"/>
    <property type="evidence" value="ECO:0007669"/>
    <property type="project" value="TreeGrafter"/>
</dbReference>
<name>A0A4R3MK78_9FIRM</name>
<gene>
    <name evidence="2" type="ORF">EDC18_10841</name>
</gene>
<dbReference type="InterPro" id="IPR052018">
    <property type="entry name" value="PHP_domain"/>
</dbReference>
<dbReference type="PANTHER" id="PTHR42924">
    <property type="entry name" value="EXONUCLEASE"/>
    <property type="match status" value="1"/>
</dbReference>
<dbReference type="PANTHER" id="PTHR42924:SF3">
    <property type="entry name" value="POLYMERASE_HISTIDINOL PHOSPHATASE N-TERMINAL DOMAIN-CONTAINING PROTEIN"/>
    <property type="match status" value="1"/>
</dbReference>
<sequence>MLLKYDLHIHTALSPCCHNDMTPNNIIRMAFLNNLKIIGITDHNSCENVKAVMDLGKEYSILTVPGMEIETKEEIHVLCFFSNLHNVYNMQKYIQDHMTVNQNNPKLLGEQLIFDKYDNIIKTEKRLLLTATGLSINKIYLKTTELGGVMVPAHIDRPSYSIISNLGLIPEDLNIKNLEISRHVTREAYIEKYKNYNILQSSDAHELGYIGICEGVLDIEEFTIESIINQLSR</sequence>
<dbReference type="Pfam" id="PF02811">
    <property type="entry name" value="PHP"/>
    <property type="match status" value="1"/>
</dbReference>
<reference evidence="2 3" key="1">
    <citation type="submission" date="2019-03" db="EMBL/GenBank/DDBJ databases">
        <title>Genomic Encyclopedia of Type Strains, Phase IV (KMG-IV): sequencing the most valuable type-strain genomes for metagenomic binning, comparative biology and taxonomic classification.</title>
        <authorList>
            <person name="Goeker M."/>
        </authorList>
    </citation>
    <scope>NUCLEOTIDE SEQUENCE [LARGE SCALE GENOMIC DNA]</scope>
    <source>
        <strain evidence="2 3">DSM 24629</strain>
    </source>
</reference>
<feature type="domain" description="Polymerase/histidinol phosphatase N-terminal" evidence="1">
    <location>
        <begin position="5"/>
        <end position="73"/>
    </location>
</feature>
<dbReference type="CDD" id="cd07432">
    <property type="entry name" value="PHP_HisPPase"/>
    <property type="match status" value="1"/>
</dbReference>
<evidence type="ECO:0000313" key="3">
    <source>
        <dbReference type="Proteomes" id="UP000294902"/>
    </source>
</evidence>
<dbReference type="AlphaFoldDB" id="A0A4R3MK78"/>
<dbReference type="RefSeq" id="WP_132253196.1">
    <property type="nucleotide sequence ID" value="NZ_SMAL01000008.1"/>
</dbReference>
<dbReference type="InterPro" id="IPR016195">
    <property type="entry name" value="Pol/histidinol_Pase-like"/>
</dbReference>